<accession>A0A2U9PR48</accession>
<evidence type="ECO:0000256" key="1">
    <source>
        <dbReference type="SAM" id="Phobius"/>
    </source>
</evidence>
<dbReference type="EMBL" id="CP027541">
    <property type="protein sequence ID" value="AWT54282.1"/>
    <property type="molecule type" value="Genomic_DNA"/>
</dbReference>
<keyword evidence="1" id="KW-0472">Membrane</keyword>
<sequence>MNRTAVRVGQATAAGALVAAGIGLGAYNAWWLALLIGIPVLVAGLIIVPRPSQLSVLDVFESGAPRRSVPVRVDALTRSSRSPDDLQPTLVTATISPPHDTEYQGRWIVSMSRGDFEALTNEPETALAPDQLPPREAVPAPQFDRLPGPQLLSYSAVTVVVALALLFGVGDAWRISLDRPTPPAPGEAQTAPGHKEMNLNARLRGMIEAVSNQFGPAAANNLLELRFTGSGSDYGTVLDPANGDTTIVYVNNGGDAFTTPSAQVLRKDSTFTAGDIASADLTAITRKMGERLDSAGGHVDLDSLEIERSRPGGPVILTGIFGSKTVKALPDGTVGEIFDPADFAVSFQRARESLTLAGITPSDRVLTNFEIRGTHRATPIAHASELQTRGGVLLEFQTEDRSGQIVIVPGELPEITQQAGHVGSQTFSFNDISPQVFDSVRAQAMQRGDLEPYEREAVHIWMTDRAIDPYRLAIRIELAGVEAATGTYSVTGEFLAPDAV</sequence>
<dbReference type="AlphaFoldDB" id="A0A2U9PR48"/>
<reference evidence="2 3" key="1">
    <citation type="journal article" date="2013" name="Genome Announc.">
        <title>Draft genome sequence of MKD8, a conjugal recipient Mycobacterium smegmatis strain.</title>
        <authorList>
            <person name="Gray T.A."/>
            <person name="Palumbo M.J."/>
            <person name="Derbyshire K.M."/>
        </authorList>
    </citation>
    <scope>NUCLEOTIDE SEQUENCE [LARGE SCALE GENOMIC DNA]</scope>
    <source>
        <strain evidence="2 3">MKD8</strain>
    </source>
</reference>
<keyword evidence="1" id="KW-0812">Transmembrane</keyword>
<feature type="transmembrane region" description="Helical" evidence="1">
    <location>
        <begin position="29"/>
        <end position="48"/>
    </location>
</feature>
<dbReference type="Proteomes" id="UP000011200">
    <property type="component" value="Chromosome"/>
</dbReference>
<organism evidence="2 3">
    <name type="scientific">Mycolicibacterium smegmatis (strain MKD8)</name>
    <name type="common">Mycobacterium smegmatis</name>
    <dbReference type="NCBI Taxonomy" id="1214915"/>
    <lineage>
        <taxon>Bacteria</taxon>
        <taxon>Bacillati</taxon>
        <taxon>Actinomycetota</taxon>
        <taxon>Actinomycetes</taxon>
        <taxon>Mycobacteriales</taxon>
        <taxon>Mycobacteriaceae</taxon>
        <taxon>Mycolicibacterium</taxon>
    </lineage>
</organism>
<proteinExistence type="predicted"/>
<evidence type="ECO:0000313" key="2">
    <source>
        <dbReference type="EMBL" id="AWT54282.1"/>
    </source>
</evidence>
<feature type="transmembrane region" description="Helical" evidence="1">
    <location>
        <begin position="151"/>
        <end position="173"/>
    </location>
</feature>
<protein>
    <submittedName>
        <fullName evidence="2">Uncharacterized protein</fullName>
    </submittedName>
</protein>
<gene>
    <name evidence="2" type="ORF">D806_033100</name>
</gene>
<reference evidence="3" key="2">
    <citation type="submission" date="2018-03" db="EMBL/GenBank/DDBJ databases">
        <authorList>
            <person name="Derbyshire K."/>
            <person name="Gray T.A."/>
            <person name="Champion M."/>
        </authorList>
    </citation>
    <scope>NUCLEOTIDE SEQUENCE [LARGE SCALE GENOMIC DNA]</scope>
    <source>
        <strain evidence="3">MKD8</strain>
    </source>
</reference>
<dbReference type="RefSeq" id="WP_029104173.1">
    <property type="nucleotide sequence ID" value="NZ_CP027541.1"/>
</dbReference>
<evidence type="ECO:0000313" key="3">
    <source>
        <dbReference type="Proteomes" id="UP000011200"/>
    </source>
</evidence>
<keyword evidence="1" id="KW-1133">Transmembrane helix</keyword>
<dbReference type="GeneID" id="93458109"/>
<name>A0A2U9PR48_MYCSE</name>